<gene>
    <name evidence="3" type="ORF">UFOPK3376_02458</name>
</gene>
<proteinExistence type="predicted"/>
<dbReference type="InterPro" id="IPR036661">
    <property type="entry name" value="Luciferase-like_sf"/>
</dbReference>
<sequence>MRHALSLPPFGGLSDPSALVDIAVAAEANGWDGVFVWDHLLRPIEQATQIADPWIMMSAIAAATTRVRIGPMVTPVARRRPLKLAREIATLDLLSKGRLIMGLGLGVDSGGELTRTDEELDPKVRGEMLDEGIEILDHLLRGDHVVHEGRHYKMDGITLAPTGAQTPRVPFWLAARGANLTPLKRAARFEGLCPTVITPERFGEIVDYIGGLRGTLDGFEFALMTTPDHHFDEYEKRGATWAIHEMQPSQSAAQVMGIVTTALG</sequence>
<dbReference type="InterPro" id="IPR011251">
    <property type="entry name" value="Luciferase-like_dom"/>
</dbReference>
<evidence type="ECO:0000259" key="2">
    <source>
        <dbReference type="Pfam" id="PF00296"/>
    </source>
</evidence>
<keyword evidence="1" id="KW-0560">Oxidoreductase</keyword>
<dbReference type="InterPro" id="IPR050564">
    <property type="entry name" value="F420-G6PD/mer"/>
</dbReference>
<feature type="domain" description="Luciferase-like" evidence="2">
    <location>
        <begin position="15"/>
        <end position="180"/>
    </location>
</feature>
<dbReference type="GO" id="GO:0016705">
    <property type="term" value="F:oxidoreductase activity, acting on paired donors, with incorporation or reduction of molecular oxygen"/>
    <property type="evidence" value="ECO:0007669"/>
    <property type="project" value="InterPro"/>
</dbReference>
<dbReference type="Pfam" id="PF00296">
    <property type="entry name" value="Bac_luciferase"/>
    <property type="match status" value="1"/>
</dbReference>
<dbReference type="SUPFAM" id="SSF51679">
    <property type="entry name" value="Bacterial luciferase-like"/>
    <property type="match status" value="1"/>
</dbReference>
<protein>
    <submittedName>
        <fullName evidence="3">Unannotated protein</fullName>
    </submittedName>
</protein>
<organism evidence="3">
    <name type="scientific">freshwater metagenome</name>
    <dbReference type="NCBI Taxonomy" id="449393"/>
    <lineage>
        <taxon>unclassified sequences</taxon>
        <taxon>metagenomes</taxon>
        <taxon>ecological metagenomes</taxon>
    </lineage>
</organism>
<dbReference type="PANTHER" id="PTHR43244">
    <property type="match status" value="1"/>
</dbReference>
<dbReference type="AlphaFoldDB" id="A0A6J7F6T4"/>
<dbReference type="EMBL" id="CAFBLP010000079">
    <property type="protein sequence ID" value="CAB4887093.1"/>
    <property type="molecule type" value="Genomic_DNA"/>
</dbReference>
<accession>A0A6J7F6T4</accession>
<evidence type="ECO:0000313" key="3">
    <source>
        <dbReference type="EMBL" id="CAB4887093.1"/>
    </source>
</evidence>
<evidence type="ECO:0000256" key="1">
    <source>
        <dbReference type="ARBA" id="ARBA00023002"/>
    </source>
</evidence>
<dbReference type="PANTHER" id="PTHR43244:SF1">
    <property type="entry name" value="5,10-METHYLENETETRAHYDROMETHANOPTERIN REDUCTASE"/>
    <property type="match status" value="1"/>
</dbReference>
<dbReference type="Gene3D" id="3.20.20.30">
    <property type="entry name" value="Luciferase-like domain"/>
    <property type="match status" value="1"/>
</dbReference>
<name>A0A6J7F6T4_9ZZZZ</name>
<reference evidence="3" key="1">
    <citation type="submission" date="2020-05" db="EMBL/GenBank/DDBJ databases">
        <authorList>
            <person name="Chiriac C."/>
            <person name="Salcher M."/>
            <person name="Ghai R."/>
            <person name="Kavagutti S V."/>
        </authorList>
    </citation>
    <scope>NUCLEOTIDE SEQUENCE</scope>
</reference>